<gene>
    <name evidence="2" type="ORF">OFAG_02145</name>
</gene>
<comment type="caution">
    <text evidence="2">The sequence shown here is derived from an EMBL/GenBank/DDBJ whole genome shotgun (WGS) entry which is preliminary data.</text>
</comment>
<protein>
    <submittedName>
        <fullName evidence="2">Uncharacterized protein</fullName>
    </submittedName>
</protein>
<name>T5LTD9_9BURK</name>
<feature type="region of interest" description="Disordered" evidence="1">
    <location>
        <begin position="25"/>
        <end position="48"/>
    </location>
</feature>
<evidence type="ECO:0000256" key="1">
    <source>
        <dbReference type="SAM" id="MobiDB-lite"/>
    </source>
</evidence>
<organism evidence="2 3">
    <name type="scientific">Oxalobacter paraformigenes</name>
    <dbReference type="NCBI Taxonomy" id="556268"/>
    <lineage>
        <taxon>Bacteria</taxon>
        <taxon>Pseudomonadati</taxon>
        <taxon>Pseudomonadota</taxon>
        <taxon>Betaproteobacteria</taxon>
        <taxon>Burkholderiales</taxon>
        <taxon>Oxalobacteraceae</taxon>
        <taxon>Oxalobacter</taxon>
    </lineage>
</organism>
<reference evidence="2" key="1">
    <citation type="submission" date="2011-10" db="EMBL/GenBank/DDBJ databases">
        <title>The Genome Sequence of Oxalobacter formigenes HOxBLS.</title>
        <authorList>
            <consortium name="The Broad Institute Genome Sequencing Platform"/>
            <person name="Earl A."/>
            <person name="Ward D."/>
            <person name="Feldgarden M."/>
            <person name="Gevers D."/>
            <person name="Allison M.J."/>
            <person name="Humphrey S."/>
            <person name="Young S.K."/>
            <person name="Zeng Q."/>
            <person name="Gargeya S."/>
            <person name="Fitzgerald M."/>
            <person name="Haas B."/>
            <person name="Abouelleil A."/>
            <person name="Alvarado L."/>
            <person name="Arachchi H.M."/>
            <person name="Berlin A."/>
            <person name="Brown A."/>
            <person name="Chapman S.B."/>
            <person name="Chen Z."/>
            <person name="Dunbar C."/>
            <person name="Freedman E."/>
            <person name="Gearin G."/>
            <person name="Goldberg J."/>
            <person name="Griggs A."/>
            <person name="Gujja S."/>
            <person name="Heiman D."/>
            <person name="Howarth C."/>
            <person name="Larson L."/>
            <person name="Lui A."/>
            <person name="MacDonald P.J.P."/>
            <person name="Montmayeur A."/>
            <person name="Murphy C."/>
            <person name="Neiman D."/>
            <person name="Pearson M."/>
            <person name="Priest M."/>
            <person name="Roberts A."/>
            <person name="Saif S."/>
            <person name="Shea T."/>
            <person name="Shenoy N."/>
            <person name="Sisk P."/>
            <person name="Stolte C."/>
            <person name="Sykes S."/>
            <person name="Wortman J."/>
            <person name="Nusbaum C."/>
            <person name="Birren B."/>
        </authorList>
    </citation>
    <scope>NUCLEOTIDE SEQUENCE [LARGE SCALE GENOMIC DNA]</scope>
    <source>
        <strain evidence="2">HOxBLS</strain>
    </source>
</reference>
<feature type="compositionally biased region" description="Basic residues" evidence="1">
    <location>
        <begin position="25"/>
        <end position="34"/>
    </location>
</feature>
<keyword evidence="3" id="KW-1185">Reference proteome</keyword>
<dbReference type="AlphaFoldDB" id="T5LTD9"/>
<proteinExistence type="predicted"/>
<accession>T5LTD9</accession>
<evidence type="ECO:0000313" key="3">
    <source>
        <dbReference type="Proteomes" id="UP000003973"/>
    </source>
</evidence>
<dbReference type="RefSeq" id="WP_020994871.1">
    <property type="nucleotide sequence ID" value="NZ_CABMNL010000001.1"/>
</dbReference>
<dbReference type="EMBL" id="ACDP02000006">
    <property type="protein sequence ID" value="EQM95314.1"/>
    <property type="molecule type" value="Genomic_DNA"/>
</dbReference>
<dbReference type="HOGENOM" id="CLU_2845611_0_0_4"/>
<evidence type="ECO:0000313" key="2">
    <source>
        <dbReference type="EMBL" id="EQM95314.1"/>
    </source>
</evidence>
<sequence length="65" mass="7484">MIQFRLDNRYISELDCLLKEGRKRHPATGYRTRKQAALEPVKRPPETLPFVLKGKAPAQIPKSSH</sequence>
<dbReference type="Proteomes" id="UP000003973">
    <property type="component" value="Unassembled WGS sequence"/>
</dbReference>